<evidence type="ECO:0000256" key="1">
    <source>
        <dbReference type="ARBA" id="ARBA00023186"/>
    </source>
</evidence>
<dbReference type="PROSITE" id="PS50076">
    <property type="entry name" value="DNAJ_2"/>
    <property type="match status" value="1"/>
</dbReference>
<evidence type="ECO:0000313" key="5">
    <source>
        <dbReference type="EMBL" id="PHZ12944.1"/>
    </source>
</evidence>
<keyword evidence="1" id="KW-0143">Chaperone</keyword>
<sequence>MVYPSRKVEPYIKTVCKECSVQLEFLPEPGIKNLKVKVECWSCHKVSNYDIDASGTKVNNNKTNQRWSTKKKGTDENPASTEYYDVLEVSPSATDAEIKKAYRKMAIKYHPDKNPNNPSAEDTFKKISEAYQVLSDPVLRKRYNEYGEENGIKPDGGFADPEEFFKQAFGGERFVDLVGEISIGRQMKEVMELHDDTKKTPEQKAEMEEKKKKLEEARAAERKARVDKLVTRLISKLSLYTELNDISEEARSAAFSNIVQIEAEGLKHEGHGVELLHTIGNTYLTKATQYLNKSVAFGLGGVFHSMKEKGYIISETVDTLRTVINLQSTFAELQKAEQNESLTEDEIHRLTAETTTKGLEALWKGSKLEIESVLREVCDKVLSDPTVSKETLRNRALGLRIMGSIYSKVKADVTPEDIPIPIDPSPAKSRP</sequence>
<dbReference type="InterPro" id="IPR026894">
    <property type="entry name" value="DnaJ_X"/>
</dbReference>
<accession>A0A2G4SW24</accession>
<dbReference type="InterPro" id="IPR001623">
    <property type="entry name" value="DnaJ_domain"/>
</dbReference>
<organism evidence="5 6">
    <name type="scientific">Rhizopus microsporus ATCC 52813</name>
    <dbReference type="NCBI Taxonomy" id="1340429"/>
    <lineage>
        <taxon>Eukaryota</taxon>
        <taxon>Fungi</taxon>
        <taxon>Fungi incertae sedis</taxon>
        <taxon>Mucoromycota</taxon>
        <taxon>Mucoromycotina</taxon>
        <taxon>Mucoromycetes</taxon>
        <taxon>Mucorales</taxon>
        <taxon>Mucorineae</taxon>
        <taxon>Rhizopodaceae</taxon>
        <taxon>Rhizopus</taxon>
    </lineage>
</organism>
<name>A0A2G4SW24_RHIZD</name>
<dbReference type="PROSITE" id="PS00636">
    <property type="entry name" value="DNAJ_1"/>
    <property type="match status" value="1"/>
</dbReference>
<evidence type="ECO:0000313" key="6">
    <source>
        <dbReference type="Proteomes" id="UP000242254"/>
    </source>
</evidence>
<dbReference type="GeneID" id="35436471"/>
<dbReference type="Pfam" id="PF14308">
    <property type="entry name" value="DnaJ-X"/>
    <property type="match status" value="1"/>
</dbReference>
<dbReference type="Pfam" id="PF00226">
    <property type="entry name" value="DnaJ"/>
    <property type="match status" value="1"/>
</dbReference>
<dbReference type="PRINTS" id="PR00625">
    <property type="entry name" value="JDOMAIN"/>
</dbReference>
<evidence type="ECO:0000256" key="3">
    <source>
        <dbReference type="SAM" id="MobiDB-lite"/>
    </source>
</evidence>
<keyword evidence="2" id="KW-0175">Coiled coil</keyword>
<dbReference type="STRING" id="1340429.A0A2G4SW24"/>
<feature type="domain" description="J" evidence="4">
    <location>
        <begin position="82"/>
        <end position="147"/>
    </location>
</feature>
<protein>
    <submittedName>
        <fullName evidence="5">DnaJ-domain-containing protein</fullName>
    </submittedName>
</protein>
<dbReference type="InterPro" id="IPR018253">
    <property type="entry name" value="DnaJ_domain_CS"/>
</dbReference>
<dbReference type="SUPFAM" id="SSF46565">
    <property type="entry name" value="Chaperone J-domain"/>
    <property type="match status" value="1"/>
</dbReference>
<dbReference type="PANTHER" id="PTHR44924">
    <property type="entry name" value="DNAJ SUBFAMILY A MEMBER 2"/>
    <property type="match status" value="1"/>
</dbReference>
<dbReference type="RefSeq" id="XP_023466652.1">
    <property type="nucleotide sequence ID" value="XM_023605481.1"/>
</dbReference>
<reference evidence="5 6" key="1">
    <citation type="journal article" date="2016" name="Proc. Natl. Acad. Sci. U.S.A.">
        <title>Lipid metabolic changes in an early divergent fungus govern the establishment of a mutualistic symbiosis with endobacteria.</title>
        <authorList>
            <person name="Lastovetsky O.A."/>
            <person name="Gaspar M.L."/>
            <person name="Mondo S.J."/>
            <person name="LaButti K.M."/>
            <person name="Sandor L."/>
            <person name="Grigoriev I.V."/>
            <person name="Henry S.A."/>
            <person name="Pawlowska T.E."/>
        </authorList>
    </citation>
    <scope>NUCLEOTIDE SEQUENCE [LARGE SCALE GENOMIC DNA]</scope>
    <source>
        <strain evidence="5 6">ATCC 52813</strain>
    </source>
</reference>
<dbReference type="GO" id="GO:0005829">
    <property type="term" value="C:cytosol"/>
    <property type="evidence" value="ECO:0007669"/>
    <property type="project" value="UniProtKB-ARBA"/>
</dbReference>
<dbReference type="CDD" id="cd06257">
    <property type="entry name" value="DnaJ"/>
    <property type="match status" value="1"/>
</dbReference>
<proteinExistence type="predicted"/>
<dbReference type="FunFam" id="1.10.287.110:FF:000028">
    <property type="entry name" value="DnaJ domain protein"/>
    <property type="match status" value="1"/>
</dbReference>
<evidence type="ECO:0000256" key="2">
    <source>
        <dbReference type="SAM" id="Coils"/>
    </source>
</evidence>
<dbReference type="AlphaFoldDB" id="A0A2G4SW24"/>
<dbReference type="Proteomes" id="UP000242254">
    <property type="component" value="Unassembled WGS sequence"/>
</dbReference>
<dbReference type="InterPro" id="IPR036869">
    <property type="entry name" value="J_dom_sf"/>
</dbReference>
<keyword evidence="6" id="KW-1185">Reference proteome</keyword>
<feature type="coiled-coil region" evidence="2">
    <location>
        <begin position="200"/>
        <end position="227"/>
    </location>
</feature>
<dbReference type="Gene3D" id="1.10.287.110">
    <property type="entry name" value="DnaJ domain"/>
    <property type="match status" value="1"/>
</dbReference>
<feature type="compositionally biased region" description="Polar residues" evidence="3">
    <location>
        <begin position="56"/>
        <end position="67"/>
    </location>
</feature>
<dbReference type="SMART" id="SM00271">
    <property type="entry name" value="DnaJ"/>
    <property type="match status" value="1"/>
</dbReference>
<evidence type="ECO:0000259" key="4">
    <source>
        <dbReference type="PROSITE" id="PS50076"/>
    </source>
</evidence>
<dbReference type="PANTHER" id="PTHR44924:SF1">
    <property type="entry name" value="DNAJ SUBFAMILY A MEMBER 2"/>
    <property type="match status" value="1"/>
</dbReference>
<dbReference type="EMBL" id="KZ303848">
    <property type="protein sequence ID" value="PHZ12944.1"/>
    <property type="molecule type" value="Genomic_DNA"/>
</dbReference>
<gene>
    <name evidence="5" type="ORF">RHIMIDRAFT_126653</name>
</gene>
<feature type="region of interest" description="Disordered" evidence="3">
    <location>
        <begin position="55"/>
        <end position="78"/>
    </location>
</feature>